<dbReference type="SMART" id="SM00256">
    <property type="entry name" value="FBOX"/>
    <property type="match status" value="1"/>
</dbReference>
<reference evidence="3" key="1">
    <citation type="submission" date="2021-01" db="UniProtKB">
        <authorList>
            <consortium name="EnsemblPlants"/>
        </authorList>
    </citation>
    <scope>IDENTIFICATION</scope>
</reference>
<dbReference type="SUPFAM" id="SSF81383">
    <property type="entry name" value="F-box domain"/>
    <property type="match status" value="1"/>
</dbReference>
<dbReference type="InterPro" id="IPR001810">
    <property type="entry name" value="F-box_dom"/>
</dbReference>
<dbReference type="Proteomes" id="UP000594263">
    <property type="component" value="Unplaced"/>
</dbReference>
<dbReference type="GO" id="GO:0019005">
    <property type="term" value="C:SCF ubiquitin ligase complex"/>
    <property type="evidence" value="ECO:0007669"/>
    <property type="project" value="TreeGrafter"/>
</dbReference>
<accession>A0A7N0T042</accession>
<evidence type="ECO:0000259" key="2">
    <source>
        <dbReference type="PROSITE" id="PS50181"/>
    </source>
</evidence>
<dbReference type="SMART" id="SM00612">
    <property type="entry name" value="Kelch"/>
    <property type="match status" value="2"/>
</dbReference>
<dbReference type="SUPFAM" id="SSF117281">
    <property type="entry name" value="Kelch motif"/>
    <property type="match status" value="2"/>
</dbReference>
<dbReference type="CDD" id="cd22157">
    <property type="entry name" value="F-box_AtFBW1-like"/>
    <property type="match status" value="1"/>
</dbReference>
<proteinExistence type="predicted"/>
<dbReference type="InterPro" id="IPR036047">
    <property type="entry name" value="F-box-like_dom_sf"/>
</dbReference>
<protein>
    <recommendedName>
        <fullName evidence="2">F-box domain-containing protein</fullName>
    </recommendedName>
</protein>
<dbReference type="InterPro" id="IPR006652">
    <property type="entry name" value="Kelch_1"/>
</dbReference>
<name>A0A7N0T042_KALFE</name>
<feature type="domain" description="F-box" evidence="2">
    <location>
        <begin position="130"/>
        <end position="176"/>
    </location>
</feature>
<dbReference type="OMA" id="SWCERDG"/>
<evidence type="ECO:0000313" key="4">
    <source>
        <dbReference type="Proteomes" id="UP000594263"/>
    </source>
</evidence>
<dbReference type="Gramene" id="Kaladp0016s0079.1.v1.1">
    <property type="protein sequence ID" value="Kaladp0016s0079.1.v1.1.CDS.1"/>
    <property type="gene ID" value="Kaladp0016s0079.v1.1"/>
</dbReference>
<dbReference type="Gene3D" id="2.120.10.80">
    <property type="entry name" value="Kelch-type beta propeller"/>
    <property type="match status" value="1"/>
</dbReference>
<dbReference type="PANTHER" id="PTHR47712:SF1">
    <property type="entry name" value="OS09G0555300 PROTEIN"/>
    <property type="match status" value="1"/>
</dbReference>
<dbReference type="EnsemblPlants" id="Kaladp0016s0079.1.v1.1">
    <property type="protein sequence ID" value="Kaladp0016s0079.1.v1.1.CDS.1"/>
    <property type="gene ID" value="Kaladp0016s0079.v1.1"/>
</dbReference>
<dbReference type="Gene3D" id="1.20.1280.50">
    <property type="match status" value="1"/>
</dbReference>
<feature type="region of interest" description="Disordered" evidence="1">
    <location>
        <begin position="338"/>
        <end position="361"/>
    </location>
</feature>
<dbReference type="PANTHER" id="PTHR47712">
    <property type="entry name" value="OS09G0555300 PROTEIN"/>
    <property type="match status" value="1"/>
</dbReference>
<organism evidence="3 4">
    <name type="scientific">Kalanchoe fedtschenkoi</name>
    <name type="common">Lavender scallops</name>
    <name type="synonym">South American air plant</name>
    <dbReference type="NCBI Taxonomy" id="63787"/>
    <lineage>
        <taxon>Eukaryota</taxon>
        <taxon>Viridiplantae</taxon>
        <taxon>Streptophyta</taxon>
        <taxon>Embryophyta</taxon>
        <taxon>Tracheophyta</taxon>
        <taxon>Spermatophyta</taxon>
        <taxon>Magnoliopsida</taxon>
        <taxon>eudicotyledons</taxon>
        <taxon>Gunneridae</taxon>
        <taxon>Pentapetalae</taxon>
        <taxon>Saxifragales</taxon>
        <taxon>Crassulaceae</taxon>
        <taxon>Kalanchoe</taxon>
    </lineage>
</organism>
<dbReference type="PROSITE" id="PS50181">
    <property type="entry name" value="FBOX"/>
    <property type="match status" value="1"/>
</dbReference>
<dbReference type="InterPro" id="IPR015915">
    <property type="entry name" value="Kelch-typ_b-propeller"/>
</dbReference>
<keyword evidence="4" id="KW-1185">Reference proteome</keyword>
<dbReference type="AlphaFoldDB" id="A0A7N0T042"/>
<dbReference type="Pfam" id="PF00646">
    <property type="entry name" value="F-box"/>
    <property type="match status" value="1"/>
</dbReference>
<feature type="compositionally biased region" description="Polar residues" evidence="1">
    <location>
        <begin position="340"/>
        <end position="360"/>
    </location>
</feature>
<evidence type="ECO:0000256" key="1">
    <source>
        <dbReference type="SAM" id="MobiDB-lite"/>
    </source>
</evidence>
<sequence length="577" mass="65390">MIENLAGETSLNQEFEALRVSKRIVKTVSHKLRKRSKSEVEEKEKGTSLSCLSLYARGGGCKVGAEMCDEFADSNARRRRSSTSEEARGYTAICGAEETGIDCFSYGVRERFWKRHSRKNSEIEDCMANSVMHPFLPDDVLEMCLMRLPMTSLMNARLVCKRWRHLATTPRLMQMRREQQYQTPWLFLFGTVRNGYCSAEIHALDMCLNQWHRVDSDVLKGRFLFSVAGIRDSIYIVGGCTSLSNYGKPDKTSFKTHKGVFMFSPVSKSWRKSASLKHARSSPILGVCEVNSDCLVIRGLQTRQDRRFHRSRGGDTLEVYEDPHRLSVRIQHANVLEPIESSTNTTRRPAKMSNQKSETANSKDSKRIVIIAVGGLGPWDEALDSGEIYDSLSNKWVEIQRLPLDFGTACSGVVCNSMFYVYSEADKLAAYDMERGFWVSIQTAPSPSSIHGYSPKLISCSSRIFMLSVSWCESDGQIGRRNKAVRKLWELDMMYLVWKEVSVHPDAPMDWNAAFTSDKNLIFGVEMFKIFGQVLNFSTVCNVSETRSRWTHVSRNHMAMDLDASSCATKTMAALHL</sequence>
<evidence type="ECO:0000313" key="3">
    <source>
        <dbReference type="EnsemblPlants" id="Kaladp0016s0079.1.v1.1.CDS.1"/>
    </source>
</evidence>